<dbReference type="PANTHER" id="PTHR33744:SF15">
    <property type="entry name" value="CARBOHYDRATE DIACID REGULATOR"/>
    <property type="match status" value="1"/>
</dbReference>
<evidence type="ECO:0000313" key="2">
    <source>
        <dbReference type="EMBL" id="CAG7648797.1"/>
    </source>
</evidence>
<dbReference type="EMBL" id="CAJVAS010000044">
    <property type="protein sequence ID" value="CAG7648797.1"/>
    <property type="molecule type" value="Genomic_DNA"/>
</dbReference>
<dbReference type="InterPro" id="IPR051448">
    <property type="entry name" value="CdaR-like_regulators"/>
</dbReference>
<dbReference type="Proteomes" id="UP000693672">
    <property type="component" value="Unassembled WGS sequence"/>
</dbReference>
<sequence length="373" mass="43484">MDWERVRQQLEHALGFPVKTVLWPWEDWRRTVQEEQQTVESAQLPRSVLREDSVYFFVYREGQTAVLFHAQTDGVKPVERQLVELMLDVKYSQEHKSASSGSEEERRAGLVREWFRGQQELGLTQAEMPDALVSQLSLYSTKIPLLLYGDYTTSRRVHYTDLKKLLETFFDSELTLIPLTDKEWLILAPEKILSMDAGDERDEQQDDTLEDKLAAIGYGLHEMLESEWVGESHLAVHYPILPAKSLYGTVLQLRETIMLGRTYHIGNNMHLPWELQLEKLVHLIPESEKTSFLERVLKRLDVALDAETLTTLEQFFQLDCNVSETAKKLYIHRNTLLYRLDKFKQETGLDVRTFNDAVIVKIAILLYKVTKRK</sequence>
<organism evidence="2 3">
    <name type="scientific">Paenibacillus solanacearum</name>
    <dbReference type="NCBI Taxonomy" id="2048548"/>
    <lineage>
        <taxon>Bacteria</taxon>
        <taxon>Bacillati</taxon>
        <taxon>Bacillota</taxon>
        <taxon>Bacilli</taxon>
        <taxon>Bacillales</taxon>
        <taxon>Paenibacillaceae</taxon>
        <taxon>Paenibacillus</taxon>
    </lineage>
</organism>
<dbReference type="AlphaFoldDB" id="A0A916K9P2"/>
<comment type="caution">
    <text evidence="2">The sequence shown here is derived from an EMBL/GenBank/DDBJ whole genome shotgun (WGS) entry which is preliminary data.</text>
</comment>
<dbReference type="Pfam" id="PF13556">
    <property type="entry name" value="HTH_30"/>
    <property type="match status" value="1"/>
</dbReference>
<feature type="domain" description="PucR C-terminal helix-turn-helix" evidence="1">
    <location>
        <begin position="309"/>
        <end position="365"/>
    </location>
</feature>
<dbReference type="PANTHER" id="PTHR33744">
    <property type="entry name" value="CARBOHYDRATE DIACID REGULATOR"/>
    <property type="match status" value="1"/>
</dbReference>
<keyword evidence="3" id="KW-1185">Reference proteome</keyword>
<evidence type="ECO:0000259" key="1">
    <source>
        <dbReference type="Pfam" id="PF13556"/>
    </source>
</evidence>
<proteinExistence type="predicted"/>
<reference evidence="2" key="1">
    <citation type="submission" date="2021-06" db="EMBL/GenBank/DDBJ databases">
        <authorList>
            <person name="Criscuolo A."/>
        </authorList>
    </citation>
    <scope>NUCLEOTIDE SEQUENCE</scope>
    <source>
        <strain evidence="2">CIP111600</strain>
    </source>
</reference>
<dbReference type="InterPro" id="IPR025736">
    <property type="entry name" value="PucR_C-HTH_dom"/>
</dbReference>
<gene>
    <name evidence="2" type="ORF">PAESOLCIP111_05700</name>
</gene>
<evidence type="ECO:0000313" key="3">
    <source>
        <dbReference type="Proteomes" id="UP000693672"/>
    </source>
</evidence>
<dbReference type="RefSeq" id="WP_218095406.1">
    <property type="nucleotide sequence ID" value="NZ_CAJVAS010000044.1"/>
</dbReference>
<protein>
    <recommendedName>
        <fullName evidence="1">PucR C-terminal helix-turn-helix domain-containing protein</fullName>
    </recommendedName>
</protein>
<accession>A0A916K9P2</accession>
<name>A0A916K9P2_9BACL</name>